<name>A0A0M9UD43_9CHLR</name>
<dbReference type="SUPFAM" id="SSF53335">
    <property type="entry name" value="S-adenosyl-L-methionine-dependent methyltransferases"/>
    <property type="match status" value="1"/>
</dbReference>
<dbReference type="EMBL" id="BBZA01000164">
    <property type="protein sequence ID" value="GAP63547.1"/>
    <property type="molecule type" value="Genomic_DNA"/>
</dbReference>
<feature type="domain" description="Methyltransferase type 11" evidence="2">
    <location>
        <begin position="451"/>
        <end position="541"/>
    </location>
</feature>
<evidence type="ECO:0000313" key="5">
    <source>
        <dbReference type="Proteomes" id="UP000037784"/>
    </source>
</evidence>
<dbReference type="STRING" id="872965.SE16_00500"/>
<dbReference type="InterPro" id="IPR001296">
    <property type="entry name" value="Glyco_trans_1"/>
</dbReference>
<dbReference type="InterPro" id="IPR029063">
    <property type="entry name" value="SAM-dependent_MTases_sf"/>
</dbReference>
<proteinExistence type="predicted"/>
<dbReference type="InterPro" id="IPR013216">
    <property type="entry name" value="Methyltransf_11"/>
</dbReference>
<dbReference type="Proteomes" id="UP000037784">
    <property type="component" value="Unassembled WGS sequence"/>
</dbReference>
<dbReference type="Pfam" id="PF08241">
    <property type="entry name" value="Methyltransf_11"/>
    <property type="match status" value="1"/>
</dbReference>
<gene>
    <name evidence="4" type="ORF">ARMA_1970</name>
</gene>
<protein>
    <recommendedName>
        <fullName evidence="6">Glycosyl transferase family 1</fullName>
    </recommendedName>
</protein>
<dbReference type="CDD" id="cd03801">
    <property type="entry name" value="GT4_PimA-like"/>
    <property type="match status" value="1"/>
</dbReference>
<dbReference type="PANTHER" id="PTHR12526">
    <property type="entry name" value="GLYCOSYLTRANSFERASE"/>
    <property type="match status" value="1"/>
</dbReference>
<comment type="caution">
    <text evidence="4">The sequence shown here is derived from an EMBL/GenBank/DDBJ whole genome shotgun (WGS) entry which is preliminary data.</text>
</comment>
<dbReference type="InParanoid" id="A0A0M9UD43"/>
<evidence type="ECO:0000313" key="4">
    <source>
        <dbReference type="EMBL" id="GAP63547.1"/>
    </source>
</evidence>
<organism evidence="4 5">
    <name type="scientific">Ardenticatena maritima</name>
    <dbReference type="NCBI Taxonomy" id="872965"/>
    <lineage>
        <taxon>Bacteria</taxon>
        <taxon>Bacillati</taxon>
        <taxon>Chloroflexota</taxon>
        <taxon>Ardenticatenia</taxon>
        <taxon>Ardenticatenales</taxon>
        <taxon>Ardenticatenaceae</taxon>
        <taxon>Ardenticatena</taxon>
    </lineage>
</organism>
<reference evidence="5" key="2">
    <citation type="submission" date="2015-08" db="EMBL/GenBank/DDBJ databases">
        <title>Draft Genome Sequence of a Heterotrophic Facultative Anaerobic Bacterium Ardenticatena maritima Strain 110S.</title>
        <authorList>
            <person name="Kawaichi S."/>
            <person name="Yoshida T."/>
            <person name="Sako Y."/>
            <person name="Nakamura R."/>
        </authorList>
    </citation>
    <scope>NUCLEOTIDE SEQUENCE [LARGE SCALE GENOMIC DNA]</scope>
    <source>
        <strain evidence="5">110S</strain>
    </source>
</reference>
<dbReference type="Gene3D" id="3.40.50.150">
    <property type="entry name" value="Vaccinia Virus protein VP39"/>
    <property type="match status" value="1"/>
</dbReference>
<evidence type="ECO:0000259" key="2">
    <source>
        <dbReference type="Pfam" id="PF08241"/>
    </source>
</evidence>
<dbReference type="Pfam" id="PF13439">
    <property type="entry name" value="Glyco_transf_4"/>
    <property type="match status" value="1"/>
</dbReference>
<dbReference type="CDD" id="cd02440">
    <property type="entry name" value="AdoMet_MTases"/>
    <property type="match status" value="1"/>
</dbReference>
<feature type="domain" description="Glycosyltransferase subfamily 4-like N-terminal" evidence="3">
    <location>
        <begin position="22"/>
        <end position="188"/>
    </location>
</feature>
<accession>A0A0M9UD43</accession>
<evidence type="ECO:0000259" key="3">
    <source>
        <dbReference type="Pfam" id="PF13439"/>
    </source>
</evidence>
<reference evidence="4 5" key="1">
    <citation type="journal article" date="2015" name="Genome Announc.">
        <title>Draft Genome Sequence of a Heterotrophic Facultative Anaerobic Thermophilic Bacterium, Ardenticatena maritima Strain 110ST.</title>
        <authorList>
            <person name="Kawaichi S."/>
            <person name="Yoshida T."/>
            <person name="Sako Y."/>
            <person name="Nakamura R."/>
        </authorList>
    </citation>
    <scope>NUCLEOTIDE SEQUENCE [LARGE SCALE GENOMIC DNA]</scope>
    <source>
        <strain evidence="4 5">110S</strain>
    </source>
</reference>
<dbReference type="Pfam" id="PF00534">
    <property type="entry name" value="Glycos_transf_1"/>
    <property type="match status" value="1"/>
</dbReference>
<dbReference type="GO" id="GO:0016757">
    <property type="term" value="F:glycosyltransferase activity"/>
    <property type="evidence" value="ECO:0007669"/>
    <property type="project" value="InterPro"/>
</dbReference>
<dbReference type="PANTHER" id="PTHR12526:SF635">
    <property type="entry name" value="GLYCOSYL TRANSFERASE GROUP 1"/>
    <property type="match status" value="1"/>
</dbReference>
<keyword evidence="5" id="KW-1185">Reference proteome</keyword>
<dbReference type="GO" id="GO:0008757">
    <property type="term" value="F:S-adenosylmethionine-dependent methyltransferase activity"/>
    <property type="evidence" value="ECO:0007669"/>
    <property type="project" value="InterPro"/>
</dbReference>
<dbReference type="SUPFAM" id="SSF53756">
    <property type="entry name" value="UDP-Glycosyltransferase/glycogen phosphorylase"/>
    <property type="match status" value="1"/>
</dbReference>
<dbReference type="InterPro" id="IPR028098">
    <property type="entry name" value="Glyco_trans_4-like_N"/>
</dbReference>
<dbReference type="Gene3D" id="3.40.50.2000">
    <property type="entry name" value="Glycogen Phosphorylase B"/>
    <property type="match status" value="2"/>
</dbReference>
<dbReference type="AlphaFoldDB" id="A0A0M9UD43"/>
<evidence type="ECO:0008006" key="6">
    <source>
        <dbReference type="Google" id="ProtNLM"/>
    </source>
</evidence>
<evidence type="ECO:0000259" key="1">
    <source>
        <dbReference type="Pfam" id="PF00534"/>
    </source>
</evidence>
<feature type="domain" description="Glycosyl transferase family 1" evidence="1">
    <location>
        <begin position="201"/>
        <end position="363"/>
    </location>
</feature>
<sequence>MMKPSEKKLRILLSLTYYRPHVSGLTIYVQRLAEALAARGHTVTVLTSQYDKHLPQEEVINGVRVVREPVAFWISKGAIMPGYFRTAARLLREHDVAAINLPNTFVEAFTLPFLARYVYRRPVIATYHCDVNLPPSLFNRLVDEAVFISNVVAGLMVDRFVAYTDDYANFSRVLRRFPHKREIIPPPVVVADADDEAVEAFKAQHAPNGEHLIGFAARFATEKGVEYVLEALPLIRQELPNVKVLFAGEYQNVIGEEAYRERLWPLVQAAGEHWEFLGVLDPQQMAVFYKACDVTILPSINSTESFGLVQVESMLCGTPVVASDLPGVRVPIRTTQMGRIVPPRDARALADAIVEVIRHRAEYVQPREVIEQHFSLQTTVERYEALFRKLLDEVHGTPSYVNDDATNGIVPPAERDYLRDHLESVPPFRALLRSVECKLFAEAGPIENPVLDLGCGDGHFAQMAFGRPLFAGIDPDEQIVREAAQRGVYRFPLVASATHMPFPDAFFKTVVANCVVEHIPDLEAVLRETYRVLQPGGRFIFGVPSHRFADMLLGSTLFQKLGLSTLARAYGDWFNRHSAHFHTYDPQTWQDLLNMHGFEVDHWEYYITPEGHKAFDLGHYVGVPRLLSRILTGKWVAFPNPVSTALFEAWLRPHYEARPRGEGPYIFFHARKPAD</sequence>